<evidence type="ECO:0000313" key="1">
    <source>
        <dbReference type="EMBL" id="APF20260.1"/>
    </source>
</evidence>
<dbReference type="HOGENOM" id="CLU_1624082_0_0_0"/>
<dbReference type="Proteomes" id="UP000183868">
    <property type="component" value="Chromosome"/>
</dbReference>
<evidence type="ECO:0008006" key="5">
    <source>
        <dbReference type="Google" id="ProtNLM"/>
    </source>
</evidence>
<name>H1XST4_CALAY</name>
<evidence type="ECO:0000313" key="4">
    <source>
        <dbReference type="Proteomes" id="UP000183868"/>
    </source>
</evidence>
<dbReference type="EMBL" id="CM001402">
    <property type="protein sequence ID" value="EHO40311.1"/>
    <property type="molecule type" value="Genomic_DNA"/>
</dbReference>
<dbReference type="AlphaFoldDB" id="H1XST4"/>
<dbReference type="KEGG" id="caby:Cabys_3514"/>
<reference evidence="1 4" key="2">
    <citation type="submission" date="2016-11" db="EMBL/GenBank/DDBJ databases">
        <title>Genomic analysis of Caldithrix abyssi and proposal of a novel bacterial phylum Caldithrichaeota.</title>
        <authorList>
            <person name="Kublanov I."/>
            <person name="Sigalova O."/>
            <person name="Gavrilov S."/>
            <person name="Lebedinsky A."/>
            <person name="Ivanova N."/>
            <person name="Daum C."/>
            <person name="Reddy T."/>
            <person name="Klenk H.P."/>
            <person name="Goker M."/>
            <person name="Reva O."/>
            <person name="Miroshnichenko M."/>
            <person name="Kyprides N."/>
            <person name="Woyke T."/>
            <person name="Gelfand M."/>
        </authorList>
    </citation>
    <scope>NUCLEOTIDE SEQUENCE [LARGE SCALE GENOMIC DNA]</scope>
    <source>
        <strain evidence="1 4">LF13</strain>
    </source>
</reference>
<dbReference type="STRING" id="880073.Cabys_3514"/>
<dbReference type="SUPFAM" id="SSF55961">
    <property type="entry name" value="Bet v1-like"/>
    <property type="match status" value="1"/>
</dbReference>
<protein>
    <recommendedName>
        <fullName evidence="5">Polyketide cyclase / dehydrase and lipid transport</fullName>
    </recommendedName>
</protein>
<proteinExistence type="predicted"/>
<dbReference type="Proteomes" id="UP000004671">
    <property type="component" value="Chromosome"/>
</dbReference>
<dbReference type="RefSeq" id="WP_006927261.1">
    <property type="nucleotide sequence ID" value="NZ_CM001402.1"/>
</dbReference>
<dbReference type="PaxDb" id="880073-Calab_0671"/>
<sequence precursor="true">MKFLRILFLINTLVVLVFFTLLLTSESESALSSDFTTDIPRPAAFKLLVKQLTASGESPLTIEFTYGTNDHALKLSYQMQRDEVNYRLTLLPDMDSPSLFAWKEMRHQITLKELVDGSTDIQWQLNYRVSGWTARLLNRFFWKPALQKFLNEKINALKQSFAS</sequence>
<reference evidence="2 3" key="1">
    <citation type="submission" date="2011-09" db="EMBL/GenBank/DDBJ databases">
        <title>The permanent draft genome of Caldithrix abyssi DSM 13497.</title>
        <authorList>
            <consortium name="US DOE Joint Genome Institute (JGI-PGF)"/>
            <person name="Lucas S."/>
            <person name="Han J."/>
            <person name="Lapidus A."/>
            <person name="Bruce D."/>
            <person name="Goodwin L."/>
            <person name="Pitluck S."/>
            <person name="Peters L."/>
            <person name="Kyrpides N."/>
            <person name="Mavromatis K."/>
            <person name="Ivanova N."/>
            <person name="Mikhailova N."/>
            <person name="Chertkov O."/>
            <person name="Detter J.C."/>
            <person name="Tapia R."/>
            <person name="Han C."/>
            <person name="Land M."/>
            <person name="Hauser L."/>
            <person name="Markowitz V."/>
            <person name="Cheng J.-F."/>
            <person name="Hugenholtz P."/>
            <person name="Woyke T."/>
            <person name="Wu D."/>
            <person name="Spring S."/>
            <person name="Brambilla E."/>
            <person name="Klenk H.-P."/>
            <person name="Eisen J.A."/>
        </authorList>
    </citation>
    <scope>NUCLEOTIDE SEQUENCE [LARGE SCALE GENOMIC DNA]</scope>
    <source>
        <strain evidence="2 3">DSM 13497</strain>
    </source>
</reference>
<gene>
    <name evidence="1" type="ORF">Cabys_3514</name>
    <name evidence="2" type="ORF">Calab_0671</name>
</gene>
<keyword evidence="3" id="KW-1185">Reference proteome</keyword>
<dbReference type="InParanoid" id="H1XST4"/>
<accession>H1XST4</accession>
<evidence type="ECO:0000313" key="2">
    <source>
        <dbReference type="EMBL" id="EHO40311.1"/>
    </source>
</evidence>
<evidence type="ECO:0000313" key="3">
    <source>
        <dbReference type="Proteomes" id="UP000004671"/>
    </source>
</evidence>
<dbReference type="EMBL" id="CP018099">
    <property type="protein sequence ID" value="APF20260.1"/>
    <property type="molecule type" value="Genomic_DNA"/>
</dbReference>
<organism evidence="2 3">
    <name type="scientific">Caldithrix abyssi DSM 13497</name>
    <dbReference type="NCBI Taxonomy" id="880073"/>
    <lineage>
        <taxon>Bacteria</taxon>
        <taxon>Pseudomonadati</taxon>
        <taxon>Calditrichota</taxon>
        <taxon>Calditrichia</taxon>
        <taxon>Calditrichales</taxon>
        <taxon>Calditrichaceae</taxon>
        <taxon>Caldithrix</taxon>
    </lineage>
</organism>